<keyword evidence="3" id="KW-0862">Zinc</keyword>
<protein>
    <recommendedName>
        <fullName evidence="6">HIT-type domain-containing protein</fullName>
    </recommendedName>
</protein>
<keyword evidence="5" id="KW-1185">Reference proteome</keyword>
<organism evidence="4 5">
    <name type="scientific">Malassezia pachydermatis</name>
    <dbReference type="NCBI Taxonomy" id="77020"/>
    <lineage>
        <taxon>Eukaryota</taxon>
        <taxon>Fungi</taxon>
        <taxon>Dikarya</taxon>
        <taxon>Basidiomycota</taxon>
        <taxon>Ustilaginomycotina</taxon>
        <taxon>Malasseziomycetes</taxon>
        <taxon>Malasseziales</taxon>
        <taxon>Malasseziaceae</taxon>
        <taxon>Malassezia</taxon>
    </lineage>
</organism>
<keyword evidence="2" id="KW-0863">Zinc-finger</keyword>
<dbReference type="EMBL" id="LGAV01000001">
    <property type="protein sequence ID" value="KOS16389.1"/>
    <property type="molecule type" value="Genomic_DNA"/>
</dbReference>
<gene>
    <name evidence="4" type="ORF">Malapachy_3288</name>
</gene>
<dbReference type="GO" id="GO:0006338">
    <property type="term" value="P:chromatin remodeling"/>
    <property type="evidence" value="ECO:0007669"/>
    <property type="project" value="InterPro"/>
</dbReference>
<evidence type="ECO:0000313" key="4">
    <source>
        <dbReference type="EMBL" id="KOS16389.1"/>
    </source>
</evidence>
<reference evidence="4 5" key="1">
    <citation type="submission" date="2015-07" db="EMBL/GenBank/DDBJ databases">
        <title>Draft Genome Sequence of Malassezia furfur CBS1878 and Malassezia pachydermatis CBS1879.</title>
        <authorList>
            <person name="Triana S."/>
            <person name="Ohm R."/>
            <person name="Gonzalez A."/>
            <person name="DeCock H."/>
            <person name="Restrepo S."/>
            <person name="Celis A."/>
        </authorList>
    </citation>
    <scope>NUCLEOTIDE SEQUENCE [LARGE SCALE GENOMIC DNA]</scope>
    <source>
        <strain evidence="4 5">CBS 1879</strain>
    </source>
</reference>
<dbReference type="CDD" id="cd21437">
    <property type="entry name" value="zf-HIT_ZNHIT1_like"/>
    <property type="match status" value="1"/>
</dbReference>
<keyword evidence="1" id="KW-0479">Metal-binding</keyword>
<evidence type="ECO:0000256" key="3">
    <source>
        <dbReference type="ARBA" id="ARBA00022833"/>
    </source>
</evidence>
<evidence type="ECO:0008006" key="6">
    <source>
        <dbReference type="Google" id="ProtNLM"/>
    </source>
</evidence>
<dbReference type="OrthoDB" id="74807at2759"/>
<evidence type="ECO:0000256" key="2">
    <source>
        <dbReference type="ARBA" id="ARBA00022771"/>
    </source>
</evidence>
<dbReference type="Proteomes" id="UP000037751">
    <property type="component" value="Unassembled WGS sequence"/>
</dbReference>
<dbReference type="VEuPathDB" id="FungiDB:Malapachy_3288"/>
<evidence type="ECO:0000313" key="5">
    <source>
        <dbReference type="Proteomes" id="UP000037751"/>
    </source>
</evidence>
<dbReference type="RefSeq" id="XP_017994021.1">
    <property type="nucleotide sequence ID" value="XM_018137762.1"/>
</dbReference>
<accession>A0A0M9VR96</accession>
<dbReference type="AlphaFoldDB" id="A0A0M9VR96"/>
<dbReference type="InterPro" id="IPR039723">
    <property type="entry name" value="Vps71/ZNHIT1"/>
</dbReference>
<name>A0A0M9VR96_9BASI</name>
<evidence type="ECO:0000256" key="1">
    <source>
        <dbReference type="ARBA" id="ARBA00022723"/>
    </source>
</evidence>
<dbReference type="STRING" id="77020.A0A0M9VR96"/>
<dbReference type="GeneID" id="28729638"/>
<dbReference type="PANTHER" id="PTHR13093">
    <property type="entry name" value="ZINC FINGER HIT DOMAIN CONTAINING PROTEIN 1"/>
    <property type="match status" value="1"/>
</dbReference>
<comment type="caution">
    <text evidence="4">The sequence shown here is derived from an EMBL/GenBank/DDBJ whole genome shotgun (WGS) entry which is preliminary data.</text>
</comment>
<proteinExistence type="predicted"/>
<sequence>MTAQAHGRELPLRARIRVQPVRTAAKEAEREVRQKRGAVLARQRRLRRLLDMGAACFPLDREQAHAMGGAGETAESAIEHVMLQSASDAQAPPVAVDKQLHRTSPAVRRLLSSRRGANALLDEAISLGQLAQIPTFTIHAPTYKARPLCSVCGYWGDIKCMACLEPCCSKLCVQTHAETRCERPMW</sequence>
<dbReference type="GO" id="GO:0008270">
    <property type="term" value="F:zinc ion binding"/>
    <property type="evidence" value="ECO:0007669"/>
    <property type="project" value="UniProtKB-KW"/>
</dbReference>